<feature type="non-terminal residue" evidence="2">
    <location>
        <position position="1"/>
    </location>
</feature>
<sequence length="418" mass="46200">APPSPDYVPGPEHVDDEIVAEDQPYAEDASPIAQSPEYVPESDFETHPEDDDDEDPEEDPVDYLVDGGDDGDDEEESSEDDGDDDMDIEDDEEEEEEEHPAPADSVVVAPTAADHALSAEETEPFKTNESVATPPPHPAYRMTARISIPAPVHMPTWSDSMIVRLLAMSSPPTSPLSPWSSPPPQIPFPPLPPILSPTSPVLSPAPPLSLIRSLGYQAAMIRLRAEAASTSHSPPLQLPFASHREDRHEVTLPPQKRLGIALGPRYEVGESLSAAAARLTGGLRADYGFVATMDREIICDPEREVGYEITDSWDEIVETLLSDSYWLVGSTYASDLVRGEIMSLHTTVLGQMSEIRELQAADRGRQIMILELLRTDHRRQPYRDRDSLEVLHSQSYQRKVVAVHRLDHVMAIHFVSAY</sequence>
<name>A0A699K6Q1_TANCI</name>
<comment type="caution">
    <text evidence="2">The sequence shown here is derived from an EMBL/GenBank/DDBJ whole genome shotgun (WGS) entry which is preliminary data.</text>
</comment>
<organism evidence="2">
    <name type="scientific">Tanacetum cinerariifolium</name>
    <name type="common">Dalmatian daisy</name>
    <name type="synonym">Chrysanthemum cinerariifolium</name>
    <dbReference type="NCBI Taxonomy" id="118510"/>
    <lineage>
        <taxon>Eukaryota</taxon>
        <taxon>Viridiplantae</taxon>
        <taxon>Streptophyta</taxon>
        <taxon>Embryophyta</taxon>
        <taxon>Tracheophyta</taxon>
        <taxon>Spermatophyta</taxon>
        <taxon>Magnoliopsida</taxon>
        <taxon>eudicotyledons</taxon>
        <taxon>Gunneridae</taxon>
        <taxon>Pentapetalae</taxon>
        <taxon>asterids</taxon>
        <taxon>campanulids</taxon>
        <taxon>Asterales</taxon>
        <taxon>Asteraceae</taxon>
        <taxon>Asteroideae</taxon>
        <taxon>Anthemideae</taxon>
        <taxon>Anthemidinae</taxon>
        <taxon>Tanacetum</taxon>
    </lineage>
</organism>
<evidence type="ECO:0000313" key="2">
    <source>
        <dbReference type="EMBL" id="GFA79198.1"/>
    </source>
</evidence>
<gene>
    <name evidence="2" type="ORF">Tci_651170</name>
</gene>
<feature type="compositionally biased region" description="Acidic residues" evidence="1">
    <location>
        <begin position="40"/>
        <end position="98"/>
    </location>
</feature>
<accession>A0A699K6Q1</accession>
<feature type="region of interest" description="Disordered" evidence="1">
    <location>
        <begin position="1"/>
        <end position="108"/>
    </location>
</feature>
<dbReference type="EMBL" id="BKCJ010488723">
    <property type="protein sequence ID" value="GFA79198.1"/>
    <property type="molecule type" value="Genomic_DNA"/>
</dbReference>
<dbReference type="AlphaFoldDB" id="A0A699K6Q1"/>
<protein>
    <submittedName>
        <fullName evidence="2">Uncharacterized protein</fullName>
    </submittedName>
</protein>
<proteinExistence type="predicted"/>
<evidence type="ECO:0000256" key="1">
    <source>
        <dbReference type="SAM" id="MobiDB-lite"/>
    </source>
</evidence>
<reference evidence="2" key="1">
    <citation type="journal article" date="2019" name="Sci. Rep.">
        <title>Draft genome of Tanacetum cinerariifolium, the natural source of mosquito coil.</title>
        <authorList>
            <person name="Yamashiro T."/>
            <person name="Shiraishi A."/>
            <person name="Satake H."/>
            <person name="Nakayama K."/>
        </authorList>
    </citation>
    <scope>NUCLEOTIDE SEQUENCE</scope>
</reference>